<feature type="domain" description="Spore germination protein N-terminal" evidence="9">
    <location>
        <begin position="24"/>
        <end position="197"/>
    </location>
</feature>
<dbReference type="NCBIfam" id="TIGR02887">
    <property type="entry name" value="spore_ger_x_C"/>
    <property type="match status" value="1"/>
</dbReference>
<keyword evidence="6" id="KW-0564">Palmitate</keyword>
<dbReference type="Pfam" id="PF25198">
    <property type="entry name" value="Spore_GerAC_N"/>
    <property type="match status" value="1"/>
</dbReference>
<evidence type="ECO:0000259" key="9">
    <source>
        <dbReference type="Pfam" id="PF25198"/>
    </source>
</evidence>
<dbReference type="InterPro" id="IPR046953">
    <property type="entry name" value="Spore_GerAC-like_C"/>
</dbReference>
<evidence type="ECO:0000256" key="1">
    <source>
        <dbReference type="ARBA" id="ARBA00004635"/>
    </source>
</evidence>
<dbReference type="Gene3D" id="3.30.300.210">
    <property type="entry name" value="Nutrient germinant receptor protein C, domain 3"/>
    <property type="match status" value="1"/>
</dbReference>
<dbReference type="PANTHER" id="PTHR35789">
    <property type="entry name" value="SPORE GERMINATION PROTEIN B3"/>
    <property type="match status" value="1"/>
</dbReference>
<gene>
    <name evidence="10" type="ORF">ACFSUE_06795</name>
</gene>
<dbReference type="PANTHER" id="PTHR35789:SF1">
    <property type="entry name" value="SPORE GERMINATION PROTEIN B3"/>
    <property type="match status" value="1"/>
</dbReference>
<evidence type="ECO:0000256" key="6">
    <source>
        <dbReference type="ARBA" id="ARBA00023139"/>
    </source>
</evidence>
<accession>A0ABW5S0T2</accession>
<organism evidence="10 11">
    <name type="scientific">Sporolactobacillus shoreicorticis</name>
    <dbReference type="NCBI Taxonomy" id="1923877"/>
    <lineage>
        <taxon>Bacteria</taxon>
        <taxon>Bacillati</taxon>
        <taxon>Bacillota</taxon>
        <taxon>Bacilli</taxon>
        <taxon>Bacillales</taxon>
        <taxon>Sporolactobacillaceae</taxon>
        <taxon>Sporolactobacillus</taxon>
    </lineage>
</organism>
<name>A0ABW5S0T2_9BACL</name>
<feature type="domain" description="Spore germination GerAC-like C-terminal" evidence="8">
    <location>
        <begin position="219"/>
        <end position="385"/>
    </location>
</feature>
<evidence type="ECO:0000313" key="11">
    <source>
        <dbReference type="Proteomes" id="UP001597399"/>
    </source>
</evidence>
<dbReference type="Gene3D" id="6.20.190.10">
    <property type="entry name" value="Nutrient germinant receptor protein C, domain 1"/>
    <property type="match status" value="1"/>
</dbReference>
<keyword evidence="7" id="KW-0449">Lipoprotein</keyword>
<comment type="subcellular location">
    <subcellularLocation>
        <location evidence="1">Membrane</location>
        <topology evidence="1">Lipid-anchor</topology>
    </subcellularLocation>
</comment>
<dbReference type="InterPro" id="IPR038501">
    <property type="entry name" value="Spore_GerAC_C_sf"/>
</dbReference>
<sequence>MTYKKITLVLIVFLFLISLTGCWDKGELNESAIVVAMGIDRNENNGDIDMTLQFIRPGALNQQQGSNESPYDVINASGESFLETVKKANEKLDRKLSFAHLKTIIIGEKMAKTGVTEFTDYLLRTFEMRQSTLIAVTPNNVSQVLAAKHGIENVQATYMEGIVKTQKSMFNSSTTDVLHFINKMETKGLNPVTGVFTLLNQQDISFNDEPQRKTGLLYSGTAVFRADKLVGYLNSRETRGLNYIINGKSGGYVLVPSPNDKSSKVSIELSKIKNKITPIRMNGSLTFCIHVEAEGNIAEITDRSAVSKQDVLKKINQKFTDSITKDIRSTVNRSQKKLKTDILGFGRAYEKSYPSEWDKVKDQWASSFPTVPFKVKVKTEIKKTGLQINPLGTK</sequence>
<dbReference type="RefSeq" id="WP_253058012.1">
    <property type="nucleotide sequence ID" value="NZ_JAMXWM010000002.1"/>
</dbReference>
<evidence type="ECO:0000256" key="7">
    <source>
        <dbReference type="ARBA" id="ARBA00023288"/>
    </source>
</evidence>
<protein>
    <submittedName>
        <fullName evidence="10">Ger(X)C family spore germination protein</fullName>
    </submittedName>
</protein>
<reference evidence="11" key="1">
    <citation type="journal article" date="2019" name="Int. J. Syst. Evol. Microbiol.">
        <title>The Global Catalogue of Microorganisms (GCM) 10K type strain sequencing project: providing services to taxonomists for standard genome sequencing and annotation.</title>
        <authorList>
            <consortium name="The Broad Institute Genomics Platform"/>
            <consortium name="The Broad Institute Genome Sequencing Center for Infectious Disease"/>
            <person name="Wu L."/>
            <person name="Ma J."/>
        </authorList>
    </citation>
    <scope>NUCLEOTIDE SEQUENCE [LARGE SCALE GENOMIC DNA]</scope>
    <source>
        <strain evidence="11">TISTR 2466</strain>
    </source>
</reference>
<evidence type="ECO:0000256" key="2">
    <source>
        <dbReference type="ARBA" id="ARBA00007886"/>
    </source>
</evidence>
<evidence type="ECO:0000259" key="8">
    <source>
        <dbReference type="Pfam" id="PF05504"/>
    </source>
</evidence>
<evidence type="ECO:0000256" key="4">
    <source>
        <dbReference type="ARBA" id="ARBA00022729"/>
    </source>
</evidence>
<dbReference type="PROSITE" id="PS51257">
    <property type="entry name" value="PROKAR_LIPOPROTEIN"/>
    <property type="match status" value="1"/>
</dbReference>
<dbReference type="EMBL" id="JBHUMQ010000015">
    <property type="protein sequence ID" value="MFD2693339.1"/>
    <property type="molecule type" value="Genomic_DNA"/>
</dbReference>
<evidence type="ECO:0000313" key="10">
    <source>
        <dbReference type="EMBL" id="MFD2693339.1"/>
    </source>
</evidence>
<comment type="similarity">
    <text evidence="2">Belongs to the GerABKC lipoprotein family.</text>
</comment>
<dbReference type="Proteomes" id="UP001597399">
    <property type="component" value="Unassembled WGS sequence"/>
</dbReference>
<dbReference type="Pfam" id="PF05504">
    <property type="entry name" value="Spore_GerAC"/>
    <property type="match status" value="1"/>
</dbReference>
<proteinExistence type="inferred from homology"/>
<keyword evidence="3" id="KW-0309">Germination</keyword>
<dbReference type="InterPro" id="IPR008844">
    <property type="entry name" value="Spore_GerAC-like"/>
</dbReference>
<comment type="caution">
    <text evidence="10">The sequence shown here is derived from an EMBL/GenBank/DDBJ whole genome shotgun (WGS) entry which is preliminary data.</text>
</comment>
<keyword evidence="4" id="KW-0732">Signal</keyword>
<dbReference type="InterPro" id="IPR057336">
    <property type="entry name" value="GerAC_N"/>
</dbReference>
<evidence type="ECO:0000256" key="3">
    <source>
        <dbReference type="ARBA" id="ARBA00022544"/>
    </source>
</evidence>
<keyword evidence="11" id="KW-1185">Reference proteome</keyword>
<keyword evidence="5" id="KW-0472">Membrane</keyword>
<evidence type="ECO:0000256" key="5">
    <source>
        <dbReference type="ARBA" id="ARBA00023136"/>
    </source>
</evidence>